<dbReference type="InterPro" id="IPR008984">
    <property type="entry name" value="SMAD_FHA_dom_sf"/>
</dbReference>
<name>A0A481Z938_9VIRU</name>
<protein>
    <submittedName>
        <fullName evidence="3">C3HC4 type zinc finger protein</fullName>
    </submittedName>
</protein>
<evidence type="ECO:0000313" key="3">
    <source>
        <dbReference type="EMBL" id="QBK91191.1"/>
    </source>
</evidence>
<gene>
    <name evidence="3" type="ORF">LCPAC202_01650</name>
</gene>
<proteinExistence type="predicted"/>
<dbReference type="InterPro" id="IPR000253">
    <property type="entry name" value="FHA_dom"/>
</dbReference>
<feature type="region of interest" description="Disordered" evidence="1">
    <location>
        <begin position="303"/>
        <end position="342"/>
    </location>
</feature>
<sequence length="406" mass="45489">MTPYEENEIRNYYLSLIGDSKLSFHGIIDKIYRELAVEYGSLMDYSPAVIKKTLYYPNQNQKIDSIENKMVFSVGRLSENDIMQNNMGVSRINCLVFIYQNRLTILDSWSLNGTICTNMNTGQEFKTYSGRRRIITFPRNDEIMIRTHGGNIIINPKRCLKCEVGPRQVILSCGHLEICYPCYQQIKNNSDSDELCSKCIFPICDLLGKGVKIFLPIDQLDFSDKGVSFDSVNYPSPPDPLSSSSLSSSSSSSSLPNFYDHSSYSNLINPWQEPISSSFSSSSGSEINISQLSGSALPSPILVRGSEGLNKRKRSQKKTNLSQPTKKTKLSKPLRISKSNSLPQEKTYQKGKIIKRSLSEDSCLTGIFVRGVLHCRVSPWGNISSNNFSAISRSLSSPSRIAEQKI</sequence>
<evidence type="ECO:0000256" key="1">
    <source>
        <dbReference type="SAM" id="MobiDB-lite"/>
    </source>
</evidence>
<evidence type="ECO:0000259" key="2">
    <source>
        <dbReference type="PROSITE" id="PS50006"/>
    </source>
</evidence>
<accession>A0A481Z938</accession>
<dbReference type="PROSITE" id="PS50006">
    <property type="entry name" value="FHA_DOMAIN"/>
    <property type="match status" value="1"/>
</dbReference>
<dbReference type="SUPFAM" id="SSF49879">
    <property type="entry name" value="SMAD/FHA domain"/>
    <property type="match status" value="1"/>
</dbReference>
<organism evidence="3">
    <name type="scientific">Pithovirus LCPAC202</name>
    <dbReference type="NCBI Taxonomy" id="2506592"/>
    <lineage>
        <taxon>Viruses</taxon>
        <taxon>Pithoviruses</taxon>
    </lineage>
</organism>
<dbReference type="Gene3D" id="2.60.200.20">
    <property type="match status" value="1"/>
</dbReference>
<reference evidence="3" key="1">
    <citation type="journal article" date="2019" name="MBio">
        <title>Virus Genomes from Deep Sea Sediments Expand the Ocean Megavirome and Support Independent Origins of Viral Gigantism.</title>
        <authorList>
            <person name="Backstrom D."/>
            <person name="Yutin N."/>
            <person name="Jorgensen S.L."/>
            <person name="Dharamshi J."/>
            <person name="Homa F."/>
            <person name="Zaremba-Niedwiedzka K."/>
            <person name="Spang A."/>
            <person name="Wolf Y.I."/>
            <person name="Koonin E.V."/>
            <person name="Ettema T.J."/>
        </authorList>
    </citation>
    <scope>NUCLEOTIDE SEQUENCE</scope>
</reference>
<feature type="domain" description="FHA" evidence="2">
    <location>
        <begin position="72"/>
        <end position="121"/>
    </location>
</feature>
<dbReference type="EMBL" id="MK500514">
    <property type="protein sequence ID" value="QBK91191.1"/>
    <property type="molecule type" value="Genomic_DNA"/>
</dbReference>